<dbReference type="InterPro" id="IPR000014">
    <property type="entry name" value="PAS"/>
</dbReference>
<dbReference type="InterPro" id="IPR009057">
    <property type="entry name" value="Homeodomain-like_sf"/>
</dbReference>
<evidence type="ECO:0000256" key="5">
    <source>
        <dbReference type="ARBA" id="ARBA00023163"/>
    </source>
</evidence>
<gene>
    <name evidence="9" type="ORF">J2Z79_003455</name>
</gene>
<dbReference type="PROSITE" id="PS50045">
    <property type="entry name" value="SIGMA54_INTERACT_4"/>
    <property type="match status" value="1"/>
</dbReference>
<dbReference type="Gene3D" id="1.10.10.60">
    <property type="entry name" value="Homeodomain-like"/>
    <property type="match status" value="1"/>
</dbReference>
<dbReference type="PANTHER" id="PTHR32071">
    <property type="entry name" value="TRANSCRIPTIONAL REGULATORY PROTEIN"/>
    <property type="match status" value="1"/>
</dbReference>
<keyword evidence="10" id="KW-1185">Reference proteome</keyword>
<dbReference type="SMART" id="SM00091">
    <property type="entry name" value="PAS"/>
    <property type="match status" value="1"/>
</dbReference>
<comment type="caution">
    <text evidence="9">The sequence shown here is derived from an EMBL/GenBank/DDBJ whole genome shotgun (WGS) entry which is preliminary data.</text>
</comment>
<dbReference type="PRINTS" id="PR01590">
    <property type="entry name" value="HTHFIS"/>
</dbReference>
<evidence type="ECO:0000256" key="1">
    <source>
        <dbReference type="ARBA" id="ARBA00022741"/>
    </source>
</evidence>
<dbReference type="InterPro" id="IPR013656">
    <property type="entry name" value="PAS_4"/>
</dbReference>
<dbReference type="Pfam" id="PF02954">
    <property type="entry name" value="HTH_8"/>
    <property type="match status" value="1"/>
</dbReference>
<keyword evidence="4" id="KW-0238">DNA-binding</keyword>
<dbReference type="InterPro" id="IPR058031">
    <property type="entry name" value="AAA_lid_NorR"/>
</dbReference>
<evidence type="ECO:0000313" key="10">
    <source>
        <dbReference type="Proteomes" id="UP001519289"/>
    </source>
</evidence>
<dbReference type="InterPro" id="IPR025944">
    <property type="entry name" value="Sigma_54_int_dom_CS"/>
</dbReference>
<dbReference type="EMBL" id="JAGGLG010000043">
    <property type="protein sequence ID" value="MBP2020008.1"/>
    <property type="molecule type" value="Genomic_DNA"/>
</dbReference>
<dbReference type="Pfam" id="PF08448">
    <property type="entry name" value="PAS_4"/>
    <property type="match status" value="1"/>
</dbReference>
<dbReference type="Proteomes" id="UP001519289">
    <property type="component" value="Unassembled WGS sequence"/>
</dbReference>
<dbReference type="Gene3D" id="1.10.8.60">
    <property type="match status" value="1"/>
</dbReference>
<evidence type="ECO:0000256" key="4">
    <source>
        <dbReference type="ARBA" id="ARBA00023125"/>
    </source>
</evidence>
<evidence type="ECO:0000259" key="8">
    <source>
        <dbReference type="PROSITE" id="PS50112"/>
    </source>
</evidence>
<dbReference type="PANTHER" id="PTHR32071:SF74">
    <property type="entry name" value="TRANSCRIPTIONAL ACTIVATOR ROCR"/>
    <property type="match status" value="1"/>
</dbReference>
<dbReference type="InterPro" id="IPR003593">
    <property type="entry name" value="AAA+_ATPase"/>
</dbReference>
<reference evidence="9 10" key="1">
    <citation type="submission" date="2021-03" db="EMBL/GenBank/DDBJ databases">
        <title>Genomic Encyclopedia of Type Strains, Phase IV (KMG-IV): sequencing the most valuable type-strain genomes for metagenomic binning, comparative biology and taxonomic classification.</title>
        <authorList>
            <person name="Goeker M."/>
        </authorList>
    </citation>
    <scope>NUCLEOTIDE SEQUENCE [LARGE SCALE GENOMIC DNA]</scope>
    <source>
        <strain evidence="9 10">DSM 27138</strain>
    </source>
</reference>
<dbReference type="PROSITE" id="PS00675">
    <property type="entry name" value="SIGMA54_INTERACT_1"/>
    <property type="match status" value="1"/>
</dbReference>
<accession>A0ABS4JWV6</accession>
<dbReference type="SUPFAM" id="SSF46689">
    <property type="entry name" value="Homeodomain-like"/>
    <property type="match status" value="1"/>
</dbReference>
<dbReference type="SUPFAM" id="SSF52540">
    <property type="entry name" value="P-loop containing nucleoside triphosphate hydrolases"/>
    <property type="match status" value="1"/>
</dbReference>
<dbReference type="PROSITE" id="PS00688">
    <property type="entry name" value="SIGMA54_INTERACT_3"/>
    <property type="match status" value="1"/>
</dbReference>
<organism evidence="9 10">
    <name type="scientific">Symbiobacterium terraclitae</name>
    <dbReference type="NCBI Taxonomy" id="557451"/>
    <lineage>
        <taxon>Bacteria</taxon>
        <taxon>Bacillati</taxon>
        <taxon>Bacillota</taxon>
        <taxon>Clostridia</taxon>
        <taxon>Eubacteriales</taxon>
        <taxon>Symbiobacteriaceae</taxon>
        <taxon>Symbiobacterium</taxon>
    </lineage>
</organism>
<dbReference type="SUPFAM" id="SSF55785">
    <property type="entry name" value="PYP-like sensor domain (PAS domain)"/>
    <property type="match status" value="1"/>
</dbReference>
<dbReference type="InterPro" id="IPR027417">
    <property type="entry name" value="P-loop_NTPase"/>
</dbReference>
<protein>
    <submittedName>
        <fullName evidence="9">Arginine utilization regulatory protein</fullName>
    </submittedName>
</protein>
<dbReference type="InterPro" id="IPR035965">
    <property type="entry name" value="PAS-like_dom_sf"/>
</dbReference>
<dbReference type="NCBIfam" id="TIGR00229">
    <property type="entry name" value="sensory_box"/>
    <property type="match status" value="1"/>
</dbReference>
<dbReference type="PROSITE" id="PS00676">
    <property type="entry name" value="SIGMA54_INTERACT_2"/>
    <property type="match status" value="1"/>
</dbReference>
<dbReference type="Gene3D" id="3.30.450.20">
    <property type="entry name" value="PAS domain"/>
    <property type="match status" value="1"/>
</dbReference>
<dbReference type="Pfam" id="PF25601">
    <property type="entry name" value="AAA_lid_14"/>
    <property type="match status" value="1"/>
</dbReference>
<name>A0ABS4JWV6_9FIRM</name>
<dbReference type="InterPro" id="IPR002197">
    <property type="entry name" value="HTH_Fis"/>
</dbReference>
<dbReference type="Pfam" id="PF00158">
    <property type="entry name" value="Sigma54_activat"/>
    <property type="match status" value="1"/>
</dbReference>
<keyword evidence="3" id="KW-0805">Transcription regulation</keyword>
<keyword evidence="5" id="KW-0804">Transcription</keyword>
<dbReference type="Gene3D" id="3.40.50.300">
    <property type="entry name" value="P-loop containing nucleotide triphosphate hydrolases"/>
    <property type="match status" value="1"/>
</dbReference>
<dbReference type="InterPro" id="IPR002078">
    <property type="entry name" value="Sigma_54_int"/>
</dbReference>
<keyword evidence="1" id="KW-0547">Nucleotide-binding</keyword>
<evidence type="ECO:0000256" key="3">
    <source>
        <dbReference type="ARBA" id="ARBA00023015"/>
    </source>
</evidence>
<proteinExistence type="predicted"/>
<dbReference type="InterPro" id="IPR025662">
    <property type="entry name" value="Sigma_54_int_dom_ATP-bd_1"/>
</dbReference>
<feature type="domain" description="Sigma-54 factor interaction" evidence="7">
    <location>
        <begin position="153"/>
        <end position="381"/>
    </location>
</feature>
<feature type="region of interest" description="Disordered" evidence="6">
    <location>
        <begin position="404"/>
        <end position="423"/>
    </location>
</feature>
<dbReference type="PROSITE" id="PS50112">
    <property type="entry name" value="PAS"/>
    <property type="match status" value="1"/>
</dbReference>
<evidence type="ECO:0000256" key="2">
    <source>
        <dbReference type="ARBA" id="ARBA00022840"/>
    </source>
</evidence>
<dbReference type="CDD" id="cd00009">
    <property type="entry name" value="AAA"/>
    <property type="match status" value="1"/>
</dbReference>
<feature type="domain" description="PAS" evidence="8">
    <location>
        <begin position="4"/>
        <end position="61"/>
    </location>
</feature>
<dbReference type="RefSeq" id="WP_245302941.1">
    <property type="nucleotide sequence ID" value="NZ_JAGGLG010000043.1"/>
</dbReference>
<evidence type="ECO:0000256" key="6">
    <source>
        <dbReference type="SAM" id="MobiDB-lite"/>
    </source>
</evidence>
<keyword evidence="2" id="KW-0067">ATP-binding</keyword>
<dbReference type="InterPro" id="IPR025943">
    <property type="entry name" value="Sigma_54_int_dom_ATP-bd_2"/>
</dbReference>
<dbReference type="SMART" id="SM00382">
    <property type="entry name" value="AAA"/>
    <property type="match status" value="1"/>
</dbReference>
<evidence type="ECO:0000259" key="7">
    <source>
        <dbReference type="PROSITE" id="PS50045"/>
    </source>
</evidence>
<dbReference type="CDD" id="cd00130">
    <property type="entry name" value="PAS"/>
    <property type="match status" value="1"/>
</dbReference>
<sequence>MIDQTRLLKALMSVIDEGIHVIDSDGVTVLYNEQAGRNDGLSPEEVIGRHLLDLFPSLTPETSTLLKVLATGQPVPPREQTFANYKGQRVTTINSTLPIFHEGRLVGAIEVSKDVTRVRELSERVAGLQAELLGRRRRRGAPLGGARYTIDDLVGEHPAMATVKERALRAARTDSPVLVYGETGTGKELLVHAIHAASPRRSRPLVAQNCAALPEGLLESLLFGTARGSFTGAEDRPGLFELADGGTLYLDEINSMQPDLQAKLLRVLQDGRIRRLGDAAERQVDVRVIASINEEPWAAVAAGRLRRDLYYRINVVTLELPPLRERRSDIPLLTEHFLAQHSARLGAQRRPLSPEVERLFQIHTWPGNVRELEHALEAALQLAGGPEITLIDLPAHLQRAAAEHGLTGQAPSHPPDRPGVIPLRPDRVDPAQLRRSLAHLERAAVQQALEEADWNLSRAARILGLPRQTLQYRIKVLGLQRPDR</sequence>
<evidence type="ECO:0000313" key="9">
    <source>
        <dbReference type="EMBL" id="MBP2020008.1"/>
    </source>
</evidence>